<name>A0A087BHG6_9BIFI</name>
<sequence length="700" mass="81196">MNANDAQFLPFLGTANAQFVIPVYQRLYSWTTKDCETLWVDIMRAGKFGHTHFIGSMLYAPEAGGTLTGVNRYLLIDGQQRMTTLTLLLSAFIEYLKEDESRADFLETTIGGIRRMYLFNDEQKGDARYKLVLSQDDQTTLFSIVGDVAQPEQPSQLIVDNYQYFKDKMHEKGFDAQQLWVGLKMLLIVDTKLGEGDNAQLIFESMNSKGKPLTAIDLIRNFMLMSLPSKEQTRLYESYWHPMEQMFGMGNERVINEFFWNWLWLKIPNRQPKFDEVYDEFKLYIGGNPQLKVEEVLVDLKDGADHYTKIFLDREKDPELAAAFRSFNRLGINAARLLLMELYAQYEADNLTKDEYIGLIRMLESFLFRRSVCGRLTTGLNHYFSNLAKQLESQDIVEYITANLLLQDENKTAYFPTDEYFEEQFKARDCYNRFRDKCVYYLERIENWHHPKEPISGYSYQVEHVLPQTIDSVPEWQEALGDNWEQLHERYCNSLGNLTLTGYNQEYSNKPYEEKLHKEDDGLLCSPLYLNSAFASEPVWNVEAIERRADKLMADALKIWPRPQLDEATLAKYTPSKRKDGTEWTIEEHHTWLANGGPAHDLFETLRARIAEEFPSWTEYVKKYYVGYRVGKRKQTLSIQARKSGHLVLGVRKTVDELNDPNGICVDKRAVQGIGPGMPTMIILEGASDIDGCIEILRQI</sequence>
<evidence type="ECO:0000313" key="4">
    <source>
        <dbReference type="Proteomes" id="UP000029060"/>
    </source>
</evidence>
<feature type="domain" description="GmrSD restriction endonucleases C-terminal" evidence="2">
    <location>
        <begin position="416"/>
        <end position="554"/>
    </location>
</feature>
<evidence type="ECO:0000259" key="1">
    <source>
        <dbReference type="Pfam" id="PF03235"/>
    </source>
</evidence>
<dbReference type="InterPro" id="IPR004919">
    <property type="entry name" value="GmrSD_N"/>
</dbReference>
<dbReference type="PANTHER" id="PTHR35149:SF2">
    <property type="entry name" value="DUF262 DOMAIN-CONTAINING PROTEIN"/>
    <property type="match status" value="1"/>
</dbReference>
<dbReference type="Proteomes" id="UP000029060">
    <property type="component" value="Unassembled WGS sequence"/>
</dbReference>
<gene>
    <name evidence="3" type="ORF">BMERY_0966</name>
</gene>
<dbReference type="InterPro" id="IPR011089">
    <property type="entry name" value="GmrSD_C"/>
</dbReference>
<keyword evidence="4" id="KW-1185">Reference proteome</keyword>
<feature type="domain" description="GmrSD restriction endonucleases N-terminal" evidence="1">
    <location>
        <begin position="16"/>
        <end position="223"/>
    </location>
</feature>
<dbReference type="PANTHER" id="PTHR35149">
    <property type="entry name" value="SLL5132 PROTEIN"/>
    <property type="match status" value="1"/>
</dbReference>
<dbReference type="eggNOG" id="COG1479">
    <property type="taxonomic scope" value="Bacteria"/>
</dbReference>
<dbReference type="Pfam" id="PF07510">
    <property type="entry name" value="GmrSD_C"/>
    <property type="match status" value="1"/>
</dbReference>
<evidence type="ECO:0000313" key="3">
    <source>
        <dbReference type="EMBL" id="KFI70466.1"/>
    </source>
</evidence>
<dbReference type="OrthoDB" id="9798761at2"/>
<evidence type="ECO:0000259" key="2">
    <source>
        <dbReference type="Pfam" id="PF07510"/>
    </source>
</evidence>
<evidence type="ECO:0008006" key="5">
    <source>
        <dbReference type="Google" id="ProtNLM"/>
    </source>
</evidence>
<organism evidence="3 4">
    <name type="scientific">Bifidobacterium merycicum</name>
    <dbReference type="NCBI Taxonomy" id="78345"/>
    <lineage>
        <taxon>Bacteria</taxon>
        <taxon>Bacillati</taxon>
        <taxon>Actinomycetota</taxon>
        <taxon>Actinomycetes</taxon>
        <taxon>Bifidobacteriales</taxon>
        <taxon>Bifidobacteriaceae</taxon>
        <taxon>Bifidobacterium</taxon>
    </lineage>
</organism>
<dbReference type="Pfam" id="PF03235">
    <property type="entry name" value="GmrSD_N"/>
    <property type="match status" value="1"/>
</dbReference>
<dbReference type="EMBL" id="JGZC01000006">
    <property type="protein sequence ID" value="KFI70466.1"/>
    <property type="molecule type" value="Genomic_DNA"/>
</dbReference>
<dbReference type="RefSeq" id="WP_033521622.1">
    <property type="nucleotide sequence ID" value="NZ_JGZC01000006.1"/>
</dbReference>
<proteinExistence type="predicted"/>
<comment type="caution">
    <text evidence="3">The sequence shown here is derived from an EMBL/GenBank/DDBJ whole genome shotgun (WGS) entry which is preliminary data.</text>
</comment>
<protein>
    <recommendedName>
        <fullName evidence="5">DUF262 domain-containing protein</fullName>
    </recommendedName>
</protein>
<accession>A0A087BHG6</accession>
<reference evidence="3 4" key="1">
    <citation type="submission" date="2014-03" db="EMBL/GenBank/DDBJ databases">
        <title>Genomics of Bifidobacteria.</title>
        <authorList>
            <person name="Ventura M."/>
            <person name="Milani C."/>
            <person name="Lugli G.A."/>
        </authorList>
    </citation>
    <scope>NUCLEOTIDE SEQUENCE [LARGE SCALE GENOMIC DNA]</scope>
    <source>
        <strain evidence="3 4">LMG 11341</strain>
    </source>
</reference>
<dbReference type="AlphaFoldDB" id="A0A087BHG6"/>